<accession>A0A2W7MEF8</accession>
<keyword evidence="3" id="KW-1185">Reference proteome</keyword>
<dbReference type="RefSeq" id="WP_425450570.1">
    <property type="nucleotide sequence ID" value="NZ_QKZI01000007.1"/>
</dbReference>
<comment type="caution">
    <text evidence="2">The sequence shown here is derived from an EMBL/GenBank/DDBJ whole genome shotgun (WGS) entry which is preliminary data.</text>
</comment>
<protein>
    <submittedName>
        <fullName evidence="2">Uncharacterized protein</fullName>
    </submittedName>
</protein>
<keyword evidence="1" id="KW-1133">Transmembrane helix</keyword>
<keyword evidence="1" id="KW-0812">Transmembrane</keyword>
<name>A0A2W7MEF8_9BACI</name>
<organism evidence="2 3">
    <name type="scientific">Psychrobacillus insolitus</name>
    <dbReference type="NCBI Taxonomy" id="1461"/>
    <lineage>
        <taxon>Bacteria</taxon>
        <taxon>Bacillati</taxon>
        <taxon>Bacillota</taxon>
        <taxon>Bacilli</taxon>
        <taxon>Bacillales</taxon>
        <taxon>Bacillaceae</taxon>
        <taxon>Psychrobacillus</taxon>
    </lineage>
</organism>
<reference evidence="2 3" key="1">
    <citation type="submission" date="2018-06" db="EMBL/GenBank/DDBJ databases">
        <title>Genomic Encyclopedia of Type Strains, Phase IV (KMG-IV): sequencing the most valuable type-strain genomes for metagenomic binning, comparative biology and taxonomic classification.</title>
        <authorList>
            <person name="Goeker M."/>
        </authorList>
    </citation>
    <scope>NUCLEOTIDE SEQUENCE [LARGE SCALE GENOMIC DNA]</scope>
    <source>
        <strain evidence="2 3">DSM 5</strain>
    </source>
</reference>
<gene>
    <name evidence="2" type="ORF">C7437_107116</name>
</gene>
<evidence type="ECO:0000313" key="3">
    <source>
        <dbReference type="Proteomes" id="UP000248646"/>
    </source>
</evidence>
<keyword evidence="1" id="KW-0472">Membrane</keyword>
<dbReference type="InterPro" id="IPR054381">
    <property type="entry name" value="CydS"/>
</dbReference>
<evidence type="ECO:0000313" key="2">
    <source>
        <dbReference type="EMBL" id="PZX03155.1"/>
    </source>
</evidence>
<proteinExistence type="predicted"/>
<dbReference type="Pfam" id="PF22282">
    <property type="entry name" value="CydS"/>
    <property type="match status" value="1"/>
</dbReference>
<dbReference type="Proteomes" id="UP000248646">
    <property type="component" value="Unassembled WGS sequence"/>
</dbReference>
<sequence length="34" mass="3775">MTNFLIFYAPFIVLIAAIVVAFWVASKDGAVKEE</sequence>
<evidence type="ECO:0000256" key="1">
    <source>
        <dbReference type="SAM" id="Phobius"/>
    </source>
</evidence>
<feature type="transmembrane region" description="Helical" evidence="1">
    <location>
        <begin position="6"/>
        <end position="25"/>
    </location>
</feature>
<dbReference type="AlphaFoldDB" id="A0A2W7MEF8"/>
<dbReference type="EMBL" id="QKZI01000007">
    <property type="protein sequence ID" value="PZX03155.1"/>
    <property type="molecule type" value="Genomic_DNA"/>
</dbReference>